<evidence type="ECO:0000313" key="3">
    <source>
        <dbReference type="EMBL" id="MFC7322526.1"/>
    </source>
</evidence>
<gene>
    <name evidence="3" type="ORF">ACFQMN_16810</name>
</gene>
<dbReference type="PANTHER" id="PTHR34473">
    <property type="entry name" value="UPF0699 TRANSMEMBRANE PROTEIN YDBS"/>
    <property type="match status" value="1"/>
</dbReference>
<evidence type="ECO:0000259" key="2">
    <source>
        <dbReference type="Pfam" id="PF03703"/>
    </source>
</evidence>
<feature type="transmembrane region" description="Helical" evidence="1">
    <location>
        <begin position="7"/>
        <end position="30"/>
    </location>
</feature>
<dbReference type="RefSeq" id="WP_289214905.1">
    <property type="nucleotide sequence ID" value="NZ_JAPVRC010000002.1"/>
</dbReference>
<feature type="transmembrane region" description="Helical" evidence="1">
    <location>
        <begin position="42"/>
        <end position="63"/>
    </location>
</feature>
<dbReference type="Proteomes" id="UP001596494">
    <property type="component" value="Unassembled WGS sequence"/>
</dbReference>
<evidence type="ECO:0000256" key="1">
    <source>
        <dbReference type="SAM" id="Phobius"/>
    </source>
</evidence>
<keyword evidence="4" id="KW-1185">Reference proteome</keyword>
<sequence length="164" mass="19305">MVKRQNLLVLLFDFLKLMKSGVFFVFLLFILRGGDDSVFFEYGRYVFVTAFSFSMLTTLMQWFTHKYSLEEGTLEWQKGIFAKKHEILYSRSIKHVNRHTSLLHKCFGVTSIELATELDSEEDIIFRVLTLEEADRIESLVKGNEFIDSNKKRRAFIKQVKNQS</sequence>
<comment type="caution">
    <text evidence="3">The sequence shown here is derived from an EMBL/GenBank/DDBJ whole genome shotgun (WGS) entry which is preliminary data.</text>
</comment>
<dbReference type="InterPro" id="IPR005182">
    <property type="entry name" value="YdbS-like_PH"/>
</dbReference>
<evidence type="ECO:0000313" key="4">
    <source>
        <dbReference type="Proteomes" id="UP001596494"/>
    </source>
</evidence>
<keyword evidence="1" id="KW-1133">Transmembrane helix</keyword>
<proteinExistence type="predicted"/>
<organism evidence="3 4">
    <name type="scientific">Halobacillus campisalis</name>
    <dbReference type="NCBI Taxonomy" id="435909"/>
    <lineage>
        <taxon>Bacteria</taxon>
        <taxon>Bacillati</taxon>
        <taxon>Bacillota</taxon>
        <taxon>Bacilli</taxon>
        <taxon>Bacillales</taxon>
        <taxon>Bacillaceae</taxon>
        <taxon>Halobacillus</taxon>
    </lineage>
</organism>
<accession>A0ABW2K6V1</accession>
<dbReference type="PANTHER" id="PTHR34473:SF2">
    <property type="entry name" value="UPF0699 TRANSMEMBRANE PROTEIN YDBT"/>
    <property type="match status" value="1"/>
</dbReference>
<dbReference type="Pfam" id="PF03703">
    <property type="entry name" value="bPH_2"/>
    <property type="match status" value="1"/>
</dbReference>
<keyword evidence="1" id="KW-0812">Transmembrane</keyword>
<protein>
    <submittedName>
        <fullName evidence="3">PH domain-containing protein</fullName>
    </submittedName>
</protein>
<reference evidence="4" key="1">
    <citation type="journal article" date="2019" name="Int. J. Syst. Evol. Microbiol.">
        <title>The Global Catalogue of Microorganisms (GCM) 10K type strain sequencing project: providing services to taxonomists for standard genome sequencing and annotation.</title>
        <authorList>
            <consortium name="The Broad Institute Genomics Platform"/>
            <consortium name="The Broad Institute Genome Sequencing Center for Infectious Disease"/>
            <person name="Wu L."/>
            <person name="Ma J."/>
        </authorList>
    </citation>
    <scope>NUCLEOTIDE SEQUENCE [LARGE SCALE GENOMIC DNA]</scope>
    <source>
        <strain evidence="4">CCUG 73951</strain>
    </source>
</reference>
<name>A0ABW2K6V1_9BACI</name>
<feature type="domain" description="YdbS-like PH" evidence="2">
    <location>
        <begin position="62"/>
        <end position="139"/>
    </location>
</feature>
<dbReference type="EMBL" id="JBHTBY010000017">
    <property type="protein sequence ID" value="MFC7322526.1"/>
    <property type="molecule type" value="Genomic_DNA"/>
</dbReference>
<keyword evidence="1" id="KW-0472">Membrane</keyword>